<proteinExistence type="predicted"/>
<evidence type="ECO:0000256" key="5">
    <source>
        <dbReference type="ARBA" id="ARBA00047942"/>
    </source>
</evidence>
<dbReference type="InterPro" id="IPR011639">
    <property type="entry name" value="MethylTrfase_TaqI-like_dom"/>
</dbReference>
<keyword evidence="3" id="KW-0808">Transferase</keyword>
<keyword evidence="2 7" id="KW-0489">Methyltransferase</keyword>
<dbReference type="InterPro" id="IPR050953">
    <property type="entry name" value="N4_N6_ade-DNA_methylase"/>
</dbReference>
<organism evidence="7">
    <name type="scientific">mine drainage metagenome</name>
    <dbReference type="NCBI Taxonomy" id="410659"/>
    <lineage>
        <taxon>unclassified sequences</taxon>
        <taxon>metagenomes</taxon>
        <taxon>ecological metagenomes</taxon>
    </lineage>
</organism>
<dbReference type="GO" id="GO:0009007">
    <property type="term" value="F:site-specific DNA-methyltransferase (adenine-specific) activity"/>
    <property type="evidence" value="ECO:0007669"/>
    <property type="project" value="UniProtKB-EC"/>
</dbReference>
<evidence type="ECO:0000256" key="3">
    <source>
        <dbReference type="ARBA" id="ARBA00022679"/>
    </source>
</evidence>
<protein>
    <recommendedName>
        <fullName evidence="1">site-specific DNA-methyltransferase (adenine-specific)</fullName>
        <ecNumber evidence="1">2.1.1.72</ecNumber>
    </recommendedName>
</protein>
<dbReference type="GO" id="GO:0032259">
    <property type="term" value="P:methylation"/>
    <property type="evidence" value="ECO:0007669"/>
    <property type="project" value="UniProtKB-KW"/>
</dbReference>
<dbReference type="PRINTS" id="PR00507">
    <property type="entry name" value="N12N6MTFRASE"/>
</dbReference>
<dbReference type="PANTHER" id="PTHR33841">
    <property type="entry name" value="DNA METHYLTRANSFERASE YEEA-RELATED"/>
    <property type="match status" value="1"/>
</dbReference>
<gene>
    <name evidence="7" type="ORF">B2A_00470</name>
</gene>
<comment type="caution">
    <text evidence="7">The sequence shown here is derived from an EMBL/GenBank/DDBJ whole genome shotgun (WGS) entry which is preliminary data.</text>
</comment>
<dbReference type="GO" id="GO:0006304">
    <property type="term" value="P:DNA modification"/>
    <property type="evidence" value="ECO:0007669"/>
    <property type="project" value="InterPro"/>
</dbReference>
<name>T1CKX0_9ZZZZ</name>
<dbReference type="EC" id="2.1.1.72" evidence="1"/>
<dbReference type="Pfam" id="PF07669">
    <property type="entry name" value="Eco57I"/>
    <property type="match status" value="1"/>
</dbReference>
<comment type="catalytic activity">
    <reaction evidence="5">
        <text>a 2'-deoxyadenosine in DNA + S-adenosyl-L-methionine = an N(6)-methyl-2'-deoxyadenosine in DNA + S-adenosyl-L-homocysteine + H(+)</text>
        <dbReference type="Rhea" id="RHEA:15197"/>
        <dbReference type="Rhea" id="RHEA-COMP:12418"/>
        <dbReference type="Rhea" id="RHEA-COMP:12419"/>
        <dbReference type="ChEBI" id="CHEBI:15378"/>
        <dbReference type="ChEBI" id="CHEBI:57856"/>
        <dbReference type="ChEBI" id="CHEBI:59789"/>
        <dbReference type="ChEBI" id="CHEBI:90615"/>
        <dbReference type="ChEBI" id="CHEBI:90616"/>
        <dbReference type="EC" id="2.1.1.72"/>
    </reaction>
</comment>
<evidence type="ECO:0000313" key="7">
    <source>
        <dbReference type="EMBL" id="EQD68364.1"/>
    </source>
</evidence>
<dbReference type="Gene3D" id="3.40.50.150">
    <property type="entry name" value="Vaccinia Virus protein VP39"/>
    <property type="match status" value="1"/>
</dbReference>
<accession>T1CKX0</accession>
<evidence type="ECO:0000256" key="1">
    <source>
        <dbReference type="ARBA" id="ARBA00011900"/>
    </source>
</evidence>
<keyword evidence="4" id="KW-0949">S-adenosyl-L-methionine</keyword>
<dbReference type="PANTHER" id="PTHR33841:SF1">
    <property type="entry name" value="DNA METHYLTRANSFERASE A"/>
    <property type="match status" value="1"/>
</dbReference>
<sequence length="168" mass="19136">LKVLDPACGSGSFLLQAYQYLLDWYLDQYSQNPKKWKDRIVRTGSETFSLSSRERSRILLNNIYGVDIDSQAVEVTKLSLLLKALEKTPGEAIDLQLRLLHERALPDLEANIKRGNSIVGSDFYSTRQTTLLEPVSDHAVDVFQWEREFPPIFERPDPGFDVIIGNPP</sequence>
<reference evidence="7" key="2">
    <citation type="journal article" date="2014" name="ISME J.">
        <title>Microbial stratification in low pH oxic and suboxic macroscopic growths along an acid mine drainage.</title>
        <authorList>
            <person name="Mendez-Garcia C."/>
            <person name="Mesa V."/>
            <person name="Sprenger R.R."/>
            <person name="Richter M."/>
            <person name="Diez M.S."/>
            <person name="Solano J."/>
            <person name="Bargiela R."/>
            <person name="Golyshina O.V."/>
            <person name="Manteca A."/>
            <person name="Ramos J.L."/>
            <person name="Gallego J.R."/>
            <person name="Llorente I."/>
            <person name="Martins Dos Santos V.A."/>
            <person name="Jensen O.N."/>
            <person name="Pelaez A.I."/>
            <person name="Sanchez J."/>
            <person name="Ferrer M."/>
        </authorList>
    </citation>
    <scope>NUCLEOTIDE SEQUENCE</scope>
</reference>
<dbReference type="AlphaFoldDB" id="T1CKX0"/>
<dbReference type="InterPro" id="IPR029063">
    <property type="entry name" value="SAM-dependent_MTases_sf"/>
</dbReference>
<dbReference type="EMBL" id="AUZZ01000365">
    <property type="protein sequence ID" value="EQD68364.1"/>
    <property type="molecule type" value="Genomic_DNA"/>
</dbReference>
<evidence type="ECO:0000259" key="6">
    <source>
        <dbReference type="Pfam" id="PF07669"/>
    </source>
</evidence>
<feature type="domain" description="Type II methyltransferase M.TaqI-like" evidence="6">
    <location>
        <begin position="61"/>
        <end position="168"/>
    </location>
</feature>
<feature type="non-terminal residue" evidence="7">
    <location>
        <position position="1"/>
    </location>
</feature>
<evidence type="ECO:0000256" key="4">
    <source>
        <dbReference type="ARBA" id="ARBA00022691"/>
    </source>
</evidence>
<reference evidence="7" key="1">
    <citation type="submission" date="2013-08" db="EMBL/GenBank/DDBJ databases">
        <authorList>
            <person name="Mendez C."/>
            <person name="Richter M."/>
            <person name="Ferrer M."/>
            <person name="Sanchez J."/>
        </authorList>
    </citation>
    <scope>NUCLEOTIDE SEQUENCE</scope>
</reference>
<dbReference type="SUPFAM" id="SSF53335">
    <property type="entry name" value="S-adenosyl-L-methionine-dependent methyltransferases"/>
    <property type="match status" value="1"/>
</dbReference>
<feature type="non-terminal residue" evidence="7">
    <location>
        <position position="168"/>
    </location>
</feature>
<evidence type="ECO:0000256" key="2">
    <source>
        <dbReference type="ARBA" id="ARBA00022603"/>
    </source>
</evidence>